<name>A0AAN7UHG1_9PEZI</name>
<dbReference type="EMBL" id="JAWHQM010000008">
    <property type="protein sequence ID" value="KAK5628437.1"/>
    <property type="molecule type" value="Genomic_DNA"/>
</dbReference>
<evidence type="ECO:0000313" key="4">
    <source>
        <dbReference type="Proteomes" id="UP001305414"/>
    </source>
</evidence>
<dbReference type="FunFam" id="3.40.800.20:FF:000011">
    <property type="entry name" value="Histone deacetylase HOS3"/>
    <property type="match status" value="1"/>
</dbReference>
<dbReference type="InterPro" id="IPR053244">
    <property type="entry name" value="HDAC_HD_type_1"/>
</dbReference>
<dbReference type="GO" id="GO:0005634">
    <property type="term" value="C:nucleus"/>
    <property type="evidence" value="ECO:0007669"/>
    <property type="project" value="TreeGrafter"/>
</dbReference>
<keyword evidence="4" id="KW-1185">Reference proteome</keyword>
<feature type="compositionally biased region" description="Polar residues" evidence="1">
    <location>
        <begin position="87"/>
        <end position="107"/>
    </location>
</feature>
<evidence type="ECO:0000313" key="3">
    <source>
        <dbReference type="EMBL" id="KAK5628437.1"/>
    </source>
</evidence>
<dbReference type="Proteomes" id="UP001305414">
    <property type="component" value="Unassembled WGS sequence"/>
</dbReference>
<reference evidence="3 4" key="1">
    <citation type="submission" date="2023-10" db="EMBL/GenBank/DDBJ databases">
        <title>Draft genome sequence of Xylaria bambusicola isolate GMP-LS, the root and basal stem rot pathogen of sugarcane in Indonesia.</title>
        <authorList>
            <person name="Selvaraj P."/>
            <person name="Muralishankar V."/>
            <person name="Muruganantham S."/>
            <person name="Sp S."/>
            <person name="Haryani S."/>
            <person name="Lau K.J.X."/>
            <person name="Naqvi N.I."/>
        </authorList>
    </citation>
    <scope>NUCLEOTIDE SEQUENCE [LARGE SCALE GENOMIC DNA]</scope>
    <source>
        <strain evidence="3">GMP-LS</strain>
    </source>
</reference>
<evidence type="ECO:0000259" key="2">
    <source>
        <dbReference type="Pfam" id="PF00850"/>
    </source>
</evidence>
<dbReference type="Gene3D" id="3.40.800.20">
    <property type="entry name" value="Histone deacetylase domain"/>
    <property type="match status" value="1"/>
</dbReference>
<feature type="compositionally biased region" description="Polar residues" evidence="1">
    <location>
        <begin position="671"/>
        <end position="683"/>
    </location>
</feature>
<dbReference type="GO" id="GO:0004407">
    <property type="term" value="F:histone deacetylase activity"/>
    <property type="evidence" value="ECO:0007669"/>
    <property type="project" value="TreeGrafter"/>
</dbReference>
<dbReference type="AlphaFoldDB" id="A0AAN7UHG1"/>
<dbReference type="CDD" id="cd09998">
    <property type="entry name" value="HDAC_Hos3"/>
    <property type="match status" value="1"/>
</dbReference>
<proteinExistence type="predicted"/>
<dbReference type="GO" id="GO:0010468">
    <property type="term" value="P:regulation of gene expression"/>
    <property type="evidence" value="ECO:0007669"/>
    <property type="project" value="UniProtKB-ARBA"/>
</dbReference>
<dbReference type="Pfam" id="PF00850">
    <property type="entry name" value="Hist_deacetyl"/>
    <property type="match status" value="1"/>
</dbReference>
<comment type="caution">
    <text evidence="3">The sequence shown here is derived from an EMBL/GenBank/DDBJ whole genome shotgun (WGS) entry which is preliminary data.</text>
</comment>
<dbReference type="InterPro" id="IPR000286">
    <property type="entry name" value="HDACs"/>
</dbReference>
<dbReference type="SUPFAM" id="SSF52768">
    <property type="entry name" value="Arginase/deacetylase"/>
    <property type="match status" value="1"/>
</dbReference>
<feature type="region of interest" description="Disordered" evidence="1">
    <location>
        <begin position="748"/>
        <end position="790"/>
    </location>
</feature>
<dbReference type="InterPro" id="IPR037138">
    <property type="entry name" value="His_deacetylse_dom_sf"/>
</dbReference>
<feature type="compositionally biased region" description="Polar residues" evidence="1">
    <location>
        <begin position="1"/>
        <end position="17"/>
    </location>
</feature>
<feature type="region of interest" description="Disordered" evidence="1">
    <location>
        <begin position="656"/>
        <end position="683"/>
    </location>
</feature>
<organism evidence="3 4">
    <name type="scientific">Xylaria bambusicola</name>
    <dbReference type="NCBI Taxonomy" id="326684"/>
    <lineage>
        <taxon>Eukaryota</taxon>
        <taxon>Fungi</taxon>
        <taxon>Dikarya</taxon>
        <taxon>Ascomycota</taxon>
        <taxon>Pezizomycotina</taxon>
        <taxon>Sordariomycetes</taxon>
        <taxon>Xylariomycetidae</taxon>
        <taxon>Xylariales</taxon>
        <taxon>Xylariaceae</taxon>
        <taxon>Xylaria</taxon>
    </lineage>
</organism>
<dbReference type="InterPro" id="IPR023696">
    <property type="entry name" value="Ureohydrolase_dom_sf"/>
</dbReference>
<dbReference type="PRINTS" id="PR01270">
    <property type="entry name" value="HDASUPER"/>
</dbReference>
<dbReference type="PANTHER" id="PTHR47558:SF1">
    <property type="entry name" value="HISTONE DEACETYLASE HOS3"/>
    <property type="match status" value="1"/>
</dbReference>
<dbReference type="PANTHER" id="PTHR47558">
    <property type="entry name" value="HISTONE DEACETYLASE HOS3"/>
    <property type="match status" value="1"/>
</dbReference>
<feature type="compositionally biased region" description="Low complexity" evidence="1">
    <location>
        <begin position="41"/>
        <end position="53"/>
    </location>
</feature>
<protein>
    <recommendedName>
        <fullName evidence="2">Histone deacetylase domain-containing protein</fullName>
    </recommendedName>
</protein>
<sequence length="810" mass="89096">MSSPERSQAQQPILASVNNNNTNNNNHDHEILHSLKQLSLSTSPQPKPSASSKPTDERRRSSISPNSRATPRSPLTKANLNGIATDGPSSTQGLIRKASMNSLRSANGGTPSRTSSRRGSSTPFLSPTTSKSSNNLLASYGEAVELKPPRTAGSVASHYFAKELELLHSITSDQSAETIVILHDDCYGHRYSRPRASKNLLSTIVERPERIQASILGVSMAYVRLGERHCDGKHPIRSDPDLKALPDVPFRIHKTTRKVSISSTAVTNVHGSKWMEELKIMCDSAEAKLALNGNELRRPEINRGPDAEPPQHFHQGDLYLCSESLNAFEGALGAVCEAVDTVFSTSAHRRAFVAVRPPGHHCSASFPSGFCWVNNVHVGIMHGILNHGLTHAAIIDFDLHHGDGSQAIAWQHNKRGLAKNAAAWKKTSIGYFSVHDINSYPCEYGDEEKVKNASLCIDNAHGQNIWNVHLHEWKSDVEFWRLYRSKYSILLEKTRNYLRLQTERFRAAGQVPKAAIFVSAGFDASEWEGVGMQRHKVNVPTEFYARLTRDVVRIASEEGLSVDGRVISVLEGGYSDRALYSGVLSHLSGLAGVESMTTKEEGSHGFAHEMSDKVGPFSRRSTLTESELKSLKSCEFPYDPSWWSTSELDRFDVDRVAPPPEPKKTRAITPGNYSSPTQSSNAKMTEVAKVRRSLSNLPASQVIMPRSPTPPPPDVPWTIAAHELSKLLIPNHRQVGSCTHAELNIEATKPKKSRQSLQPTVTDASDAPAAPTRMSLRERKPVSYLEEDDFPSRRKTVAGPAVLATSKVCL</sequence>
<gene>
    <name evidence="3" type="ORF">RRF57_004152</name>
</gene>
<accession>A0AAN7UHG1</accession>
<feature type="compositionally biased region" description="Low complexity" evidence="1">
    <location>
        <begin position="108"/>
        <end position="123"/>
    </location>
</feature>
<evidence type="ECO:0000256" key="1">
    <source>
        <dbReference type="SAM" id="MobiDB-lite"/>
    </source>
</evidence>
<feature type="region of interest" description="Disordered" evidence="1">
    <location>
        <begin position="1"/>
        <end position="132"/>
    </location>
</feature>
<dbReference type="InterPro" id="IPR023801">
    <property type="entry name" value="His_deacetylse_dom"/>
</dbReference>
<feature type="domain" description="Histone deacetylase" evidence="2">
    <location>
        <begin position="257"/>
        <end position="589"/>
    </location>
</feature>